<name>A0A7N2MDF6_QUELO</name>
<dbReference type="InterPro" id="IPR040256">
    <property type="entry name" value="At4g02000-like"/>
</dbReference>
<dbReference type="EnsemblPlants" id="QL08p042055:mrna">
    <property type="protein sequence ID" value="QL08p042055:mrna"/>
    <property type="gene ID" value="QL08p042055"/>
</dbReference>
<evidence type="ECO:0000256" key="1">
    <source>
        <dbReference type="SAM" id="MobiDB-lite"/>
    </source>
</evidence>
<dbReference type="AlphaFoldDB" id="A0A7N2MDF6"/>
<dbReference type="InterPro" id="IPR025558">
    <property type="entry name" value="DUF4283"/>
</dbReference>
<dbReference type="Pfam" id="PF14392">
    <property type="entry name" value="zf-CCHC_4"/>
    <property type="match status" value="1"/>
</dbReference>
<evidence type="ECO:0008006" key="6">
    <source>
        <dbReference type="Google" id="ProtNLM"/>
    </source>
</evidence>
<protein>
    <recommendedName>
        <fullName evidence="6">DUF4283 domain-containing protein</fullName>
    </recommendedName>
</protein>
<keyword evidence="5" id="KW-1185">Reference proteome</keyword>
<feature type="compositionally biased region" description="Basic and acidic residues" evidence="1">
    <location>
        <begin position="232"/>
        <end position="261"/>
    </location>
</feature>
<proteinExistence type="predicted"/>
<feature type="region of interest" description="Disordered" evidence="1">
    <location>
        <begin position="232"/>
        <end position="269"/>
    </location>
</feature>
<sequence length="409" mass="46051">MDNLSVLWESFSLTESEGNMYHVDDEGLDGKFLLASRFFTGRALNMEAVARMFKLLWHTKKGFEVRDMGNHRVLFLFSEESDIDRVVAGEPWTLDKYLVALKRIQSQTEMKGLEFVAGEVVNSRADNEDYEGGNFMRVRVKVDLTKPLSRGRKIGLRNGEENWASFKYKRLPNLCYWCGQITHHDKGCSIWFNRKGTLRESDQQFGSWMRAVTPNLAKKTVVRVAGYEAEVREDNRDATSQARREEEGSEARTAKQNHSELSEPDEQQPRVVHAGLEDAVNLEKSTSVGMLSAQVGGFVSQDFQAKLDEIDAALGCFETSKVTGLDEWDNRAGQGGIRKEPTELVGTNGHSKSGRMGGLPSDGLGSTPLKQPREDSSEELRLVNVGRKKQVVEFKNLTVEAEVQPRRQP</sequence>
<feature type="compositionally biased region" description="Basic and acidic residues" evidence="1">
    <location>
        <begin position="371"/>
        <end position="381"/>
    </location>
</feature>
<feature type="region of interest" description="Disordered" evidence="1">
    <location>
        <begin position="332"/>
        <end position="382"/>
    </location>
</feature>
<organism evidence="4 5">
    <name type="scientific">Quercus lobata</name>
    <name type="common">Valley oak</name>
    <dbReference type="NCBI Taxonomy" id="97700"/>
    <lineage>
        <taxon>Eukaryota</taxon>
        <taxon>Viridiplantae</taxon>
        <taxon>Streptophyta</taxon>
        <taxon>Embryophyta</taxon>
        <taxon>Tracheophyta</taxon>
        <taxon>Spermatophyta</taxon>
        <taxon>Magnoliopsida</taxon>
        <taxon>eudicotyledons</taxon>
        <taxon>Gunneridae</taxon>
        <taxon>Pentapetalae</taxon>
        <taxon>rosids</taxon>
        <taxon>fabids</taxon>
        <taxon>Fagales</taxon>
        <taxon>Fagaceae</taxon>
        <taxon>Quercus</taxon>
    </lineage>
</organism>
<reference evidence="4 5" key="1">
    <citation type="journal article" date="2016" name="G3 (Bethesda)">
        <title>First Draft Assembly and Annotation of the Genome of a California Endemic Oak Quercus lobata Nee (Fagaceae).</title>
        <authorList>
            <person name="Sork V.L."/>
            <person name="Fitz-Gibbon S.T."/>
            <person name="Puiu D."/>
            <person name="Crepeau M."/>
            <person name="Gugger P.F."/>
            <person name="Sherman R."/>
            <person name="Stevens K."/>
            <person name="Langley C.H."/>
            <person name="Pellegrini M."/>
            <person name="Salzberg S.L."/>
        </authorList>
    </citation>
    <scope>NUCLEOTIDE SEQUENCE [LARGE SCALE GENOMIC DNA]</scope>
    <source>
        <strain evidence="4 5">cv. SW786</strain>
    </source>
</reference>
<dbReference type="Proteomes" id="UP000594261">
    <property type="component" value="Chromosome 8"/>
</dbReference>
<dbReference type="PANTHER" id="PTHR31286">
    <property type="entry name" value="GLYCINE-RICH CELL WALL STRUCTURAL PROTEIN 1.8-LIKE"/>
    <property type="match status" value="1"/>
</dbReference>
<reference evidence="4" key="2">
    <citation type="submission" date="2021-01" db="UniProtKB">
        <authorList>
            <consortium name="EnsemblPlants"/>
        </authorList>
    </citation>
    <scope>IDENTIFICATION</scope>
</reference>
<evidence type="ECO:0000259" key="3">
    <source>
        <dbReference type="Pfam" id="PF14392"/>
    </source>
</evidence>
<feature type="domain" description="DUF4283" evidence="2">
    <location>
        <begin position="39"/>
        <end position="107"/>
    </location>
</feature>
<evidence type="ECO:0000259" key="2">
    <source>
        <dbReference type="Pfam" id="PF14111"/>
    </source>
</evidence>
<feature type="domain" description="Zinc knuckle CX2CX4HX4C" evidence="3">
    <location>
        <begin position="142"/>
        <end position="189"/>
    </location>
</feature>
<evidence type="ECO:0000313" key="4">
    <source>
        <dbReference type="EnsemblPlants" id="QL08p042055:mrna"/>
    </source>
</evidence>
<dbReference type="EMBL" id="LRBV02000008">
    <property type="status" value="NOT_ANNOTATED_CDS"/>
    <property type="molecule type" value="Genomic_DNA"/>
</dbReference>
<dbReference type="Pfam" id="PF14111">
    <property type="entry name" value="DUF4283"/>
    <property type="match status" value="1"/>
</dbReference>
<dbReference type="PANTHER" id="PTHR31286:SF178">
    <property type="entry name" value="DUF4283 DOMAIN-CONTAINING PROTEIN"/>
    <property type="match status" value="1"/>
</dbReference>
<accession>A0A7N2MDF6</accession>
<dbReference type="Gramene" id="QL08p042055:mrna">
    <property type="protein sequence ID" value="QL08p042055:mrna"/>
    <property type="gene ID" value="QL08p042055"/>
</dbReference>
<dbReference type="InParanoid" id="A0A7N2MDF6"/>
<evidence type="ECO:0000313" key="5">
    <source>
        <dbReference type="Proteomes" id="UP000594261"/>
    </source>
</evidence>
<dbReference type="InterPro" id="IPR025836">
    <property type="entry name" value="Zn_knuckle_CX2CX4HX4C"/>
</dbReference>